<evidence type="ECO:0000313" key="3">
    <source>
        <dbReference type="Proteomes" id="UP001469553"/>
    </source>
</evidence>
<organism evidence="2 3">
    <name type="scientific">Ameca splendens</name>
    <dbReference type="NCBI Taxonomy" id="208324"/>
    <lineage>
        <taxon>Eukaryota</taxon>
        <taxon>Metazoa</taxon>
        <taxon>Chordata</taxon>
        <taxon>Craniata</taxon>
        <taxon>Vertebrata</taxon>
        <taxon>Euteleostomi</taxon>
        <taxon>Actinopterygii</taxon>
        <taxon>Neopterygii</taxon>
        <taxon>Teleostei</taxon>
        <taxon>Neoteleostei</taxon>
        <taxon>Acanthomorphata</taxon>
        <taxon>Ovalentaria</taxon>
        <taxon>Atherinomorphae</taxon>
        <taxon>Cyprinodontiformes</taxon>
        <taxon>Goodeidae</taxon>
        <taxon>Ameca</taxon>
    </lineage>
</organism>
<protein>
    <submittedName>
        <fullName evidence="2">Uncharacterized protein</fullName>
    </submittedName>
</protein>
<dbReference type="EMBL" id="JAHRIP010019975">
    <property type="protein sequence ID" value="MEQ2287787.1"/>
    <property type="molecule type" value="Genomic_DNA"/>
</dbReference>
<feature type="compositionally biased region" description="Basic and acidic residues" evidence="1">
    <location>
        <begin position="30"/>
        <end position="47"/>
    </location>
</feature>
<keyword evidence="3" id="KW-1185">Reference proteome</keyword>
<evidence type="ECO:0000313" key="2">
    <source>
        <dbReference type="EMBL" id="MEQ2287787.1"/>
    </source>
</evidence>
<feature type="compositionally biased region" description="Polar residues" evidence="1">
    <location>
        <begin position="51"/>
        <end position="66"/>
    </location>
</feature>
<feature type="region of interest" description="Disordered" evidence="1">
    <location>
        <begin position="1"/>
        <end position="66"/>
    </location>
</feature>
<comment type="caution">
    <text evidence="2">The sequence shown here is derived from an EMBL/GenBank/DDBJ whole genome shotgun (WGS) entry which is preliminary data.</text>
</comment>
<reference evidence="2 3" key="1">
    <citation type="submission" date="2021-06" db="EMBL/GenBank/DDBJ databases">
        <authorList>
            <person name="Palmer J.M."/>
        </authorList>
    </citation>
    <scope>NUCLEOTIDE SEQUENCE [LARGE SCALE GENOMIC DNA]</scope>
    <source>
        <strain evidence="2 3">AS_MEX2019</strain>
        <tissue evidence="2">Muscle</tissue>
    </source>
</reference>
<sequence length="66" mass="7763">MFYLQVIESSSPSKMGRSRHSEEQCTLMKKLTEEEKPCKEEQKRMEEENSATDQLQDGHQRRSTVT</sequence>
<dbReference type="Proteomes" id="UP001469553">
    <property type="component" value="Unassembled WGS sequence"/>
</dbReference>
<gene>
    <name evidence="2" type="ORF">AMECASPLE_016160</name>
</gene>
<accession>A0ABV0Y200</accession>
<proteinExistence type="predicted"/>
<evidence type="ECO:0000256" key="1">
    <source>
        <dbReference type="SAM" id="MobiDB-lite"/>
    </source>
</evidence>
<name>A0ABV0Y200_9TELE</name>